<organism evidence="2 3">
    <name type="scientific">Psychrobacter nivimaris</name>
    <dbReference type="NCBI Taxonomy" id="281738"/>
    <lineage>
        <taxon>Bacteria</taxon>
        <taxon>Pseudomonadati</taxon>
        <taxon>Pseudomonadota</taxon>
        <taxon>Gammaproteobacteria</taxon>
        <taxon>Moraxellales</taxon>
        <taxon>Moraxellaceae</taxon>
        <taxon>Psychrobacter</taxon>
    </lineage>
</organism>
<proteinExistence type="predicted"/>
<dbReference type="InterPro" id="IPR035897">
    <property type="entry name" value="Toll_tir_struct_dom_sf"/>
</dbReference>
<reference evidence="2 3" key="1">
    <citation type="submission" date="2019-09" db="EMBL/GenBank/DDBJ databases">
        <title>Draft genome sequence of Psychrobacter nivimaris LAMA 639, in search for biotechnological relevant genes.</title>
        <authorList>
            <person name="Lima A.O.S."/>
            <person name="Staloch B.E.K."/>
            <person name="Freitas R.C."/>
            <person name="Niero H."/>
            <person name="Silva M.A.C."/>
        </authorList>
    </citation>
    <scope>NUCLEOTIDE SEQUENCE [LARGE SCALE GENOMIC DNA]</scope>
    <source>
        <strain evidence="2 3">LAMA 639</strain>
    </source>
</reference>
<keyword evidence="3" id="KW-1185">Reference proteome</keyword>
<evidence type="ECO:0000259" key="1">
    <source>
        <dbReference type="Pfam" id="PF08937"/>
    </source>
</evidence>
<comment type="caution">
    <text evidence="2">The sequence shown here is derived from an EMBL/GenBank/DDBJ whole genome shotgun (WGS) entry which is preliminary data.</text>
</comment>
<evidence type="ECO:0000313" key="3">
    <source>
        <dbReference type="Proteomes" id="UP000471465"/>
    </source>
</evidence>
<dbReference type="EMBL" id="VZIZ01000040">
    <property type="protein sequence ID" value="KAF0567604.1"/>
    <property type="molecule type" value="Genomic_DNA"/>
</dbReference>
<dbReference type="RefSeq" id="WP_160023537.1">
    <property type="nucleotide sequence ID" value="NZ_VZIZ01000040.1"/>
</dbReference>
<dbReference type="Gene3D" id="3.40.50.10140">
    <property type="entry name" value="Toll/interleukin-1 receptor homology (TIR) domain"/>
    <property type="match status" value="1"/>
</dbReference>
<dbReference type="InterPro" id="IPR015032">
    <property type="entry name" value="ThsB__TIR-like_domain"/>
</dbReference>
<gene>
    <name evidence="2" type="ORF">FQV37_2049</name>
</gene>
<evidence type="ECO:0000313" key="2">
    <source>
        <dbReference type="EMBL" id="KAF0567604.1"/>
    </source>
</evidence>
<sequence>MAKKIFISYKHGDSNVYPLNNAWNSQTAKARDYVDIIESHFESTGDHIYKGERNNESLAEFKRDTIRGRLADKIYDSTVTIVLISPDMKEWISLEKDQWIPWEISYSLREKSRNNIPSKPNAILAVILPDRYGSYEYARSLNFGFEIINKNRNNLKYSYPSKMFESGCSKSYILMPTWEQFTSNYNGWIEAALEIRQNIDKYEISKSV</sequence>
<dbReference type="Pfam" id="PF08937">
    <property type="entry name" value="ThsB_TIR"/>
    <property type="match status" value="1"/>
</dbReference>
<feature type="domain" description="Thoeris protein ThsB TIR-like" evidence="1">
    <location>
        <begin position="6"/>
        <end position="112"/>
    </location>
</feature>
<accession>A0A6N7BVC0</accession>
<protein>
    <recommendedName>
        <fullName evidence="1">Thoeris protein ThsB TIR-like domain-containing protein</fullName>
    </recommendedName>
</protein>
<name>A0A6N7BVC0_9GAMM</name>
<dbReference type="AlphaFoldDB" id="A0A6N7BVC0"/>
<dbReference type="Proteomes" id="UP000471465">
    <property type="component" value="Unassembled WGS sequence"/>
</dbReference>